<keyword evidence="1" id="KW-0472">Membrane</keyword>
<keyword evidence="1" id="KW-0812">Transmembrane</keyword>
<comment type="caution">
    <text evidence="3">The sequence shown here is derived from an EMBL/GenBank/DDBJ whole genome shotgun (WGS) entry which is preliminary data.</text>
</comment>
<protein>
    <submittedName>
        <fullName evidence="3">MSHA pilin protein MshA</fullName>
    </submittedName>
</protein>
<evidence type="ECO:0000313" key="2">
    <source>
        <dbReference type="EMBL" id="PPK50344.1"/>
    </source>
</evidence>
<accession>A0A2S6G3F0</accession>
<feature type="transmembrane region" description="Helical" evidence="1">
    <location>
        <begin position="20"/>
        <end position="41"/>
    </location>
</feature>
<sequence length="167" mass="17685">MSYTKLEMLHTSNRAYDHGFTLIELVVVIAILGILAAFALPRFADLGSGARIATLEALEGSVRSAVASANSLAIIENKTDCSIDPTIEMGGKTVTLRCGFPCPHPNGIGNAIDSNDSYSFVGGNCSGQLGAIDVRISDAPDPANCRLRYISARQDRKPRVVLTKSGC</sequence>
<dbReference type="Pfam" id="PF07963">
    <property type="entry name" value="N_methyl"/>
    <property type="match status" value="1"/>
</dbReference>
<reference evidence="3 4" key="2">
    <citation type="submission" date="2018-02" db="EMBL/GenBank/DDBJ databases">
        <title>Subsurface microbial communities from deep shales in Ohio and West Virginia, USA.</title>
        <authorList>
            <person name="Wrighton K."/>
        </authorList>
    </citation>
    <scope>NUCLEOTIDE SEQUENCE [LARGE SCALE GENOMIC DNA]</scope>
    <source>
        <strain evidence="3 4">UTICA-S1B9</strain>
    </source>
</reference>
<reference evidence="2 5" key="1">
    <citation type="submission" date="2018-02" db="EMBL/GenBank/DDBJ databases">
        <title>Deep subsurface shale carbon reservoir microbial communities from Ohio and West Virginia, USA.</title>
        <authorList>
            <person name="Wrighton K."/>
        </authorList>
    </citation>
    <scope>NUCLEOTIDE SEQUENCE [LARGE SCALE GENOMIC DNA]</scope>
    <source>
        <strain evidence="2 5">UTICA-S1B6</strain>
    </source>
</reference>
<dbReference type="EMBL" id="PTIU01000028">
    <property type="protein sequence ID" value="PPK53192.1"/>
    <property type="molecule type" value="Genomic_DNA"/>
</dbReference>
<dbReference type="NCBIfam" id="TIGR02532">
    <property type="entry name" value="IV_pilin_GFxxxE"/>
    <property type="match status" value="1"/>
</dbReference>
<name>A0A2S6G3F0_9GAMM</name>
<dbReference type="EMBL" id="PTIT01000028">
    <property type="protein sequence ID" value="PPK50344.1"/>
    <property type="molecule type" value="Genomic_DNA"/>
</dbReference>
<dbReference type="RefSeq" id="WP_308471509.1">
    <property type="nucleotide sequence ID" value="NZ_PTIT01000028.1"/>
</dbReference>
<keyword evidence="5" id="KW-1185">Reference proteome</keyword>
<evidence type="ECO:0000313" key="4">
    <source>
        <dbReference type="Proteomes" id="UP000239446"/>
    </source>
</evidence>
<evidence type="ECO:0000313" key="3">
    <source>
        <dbReference type="EMBL" id="PPK53192.1"/>
    </source>
</evidence>
<keyword evidence="1" id="KW-1133">Transmembrane helix</keyword>
<evidence type="ECO:0000256" key="1">
    <source>
        <dbReference type="SAM" id="Phobius"/>
    </source>
</evidence>
<dbReference type="Proteomes" id="UP000239446">
    <property type="component" value="Unassembled WGS sequence"/>
</dbReference>
<dbReference type="InterPro" id="IPR045584">
    <property type="entry name" value="Pilin-like"/>
</dbReference>
<dbReference type="PROSITE" id="PS00409">
    <property type="entry name" value="PROKAR_NTER_METHYL"/>
    <property type="match status" value="1"/>
</dbReference>
<evidence type="ECO:0000313" key="5">
    <source>
        <dbReference type="Proteomes" id="UP000239648"/>
    </source>
</evidence>
<proteinExistence type="predicted"/>
<dbReference type="Proteomes" id="UP000239648">
    <property type="component" value="Unassembled WGS sequence"/>
</dbReference>
<dbReference type="SUPFAM" id="SSF54523">
    <property type="entry name" value="Pili subunits"/>
    <property type="match status" value="1"/>
</dbReference>
<dbReference type="Gene3D" id="3.30.700.10">
    <property type="entry name" value="Glycoprotein, Type 4 Pilin"/>
    <property type="match status" value="1"/>
</dbReference>
<dbReference type="AlphaFoldDB" id="A0A2S6G3F0"/>
<organism evidence="3 4">
    <name type="scientific">Marinobacter persicus</name>
    <dbReference type="NCBI Taxonomy" id="930118"/>
    <lineage>
        <taxon>Bacteria</taxon>
        <taxon>Pseudomonadati</taxon>
        <taxon>Pseudomonadota</taxon>
        <taxon>Gammaproteobacteria</taxon>
        <taxon>Pseudomonadales</taxon>
        <taxon>Marinobacteraceae</taxon>
        <taxon>Marinobacter</taxon>
    </lineage>
</organism>
<gene>
    <name evidence="3" type="ORF">B0H24_102838</name>
    <name evidence="2" type="ORF">BY455_12838</name>
</gene>
<dbReference type="InterPro" id="IPR012902">
    <property type="entry name" value="N_methyl_site"/>
</dbReference>